<dbReference type="InterPro" id="IPR043519">
    <property type="entry name" value="NT_sf"/>
</dbReference>
<dbReference type="Gene3D" id="3.30.460.10">
    <property type="entry name" value="Beta Polymerase, domain 2"/>
    <property type="match status" value="1"/>
</dbReference>
<dbReference type="RefSeq" id="WP_089986496.1">
    <property type="nucleotide sequence ID" value="NZ_FMVP01000012.1"/>
</dbReference>
<dbReference type="AlphaFoldDB" id="A0A1H9MHS8"/>
<gene>
    <name evidence="1" type="ORF">SAMN02787113_03304</name>
</gene>
<dbReference type="PANTHER" id="PTHR34822">
    <property type="entry name" value="GRPB DOMAIN PROTEIN (AFU_ORTHOLOGUE AFUA_1G01530)"/>
    <property type="match status" value="1"/>
</dbReference>
<sequence length="171" mass="20121">MRKLVVSLYNEQWIQLFMEEAEKLNFIFKNEIIDIYHIGSTSVPGLKSKPIIDILPVVKDIHHVDNFNLEMQKIGYVAKGENGITQRRYFQKGGDNRTHHVHFYQIGSGEITRHLAFRDYLISHPDEMKLYGDLKERLAQQFPNNMKSYIAGKDYFAKELERKALAWYDGR</sequence>
<dbReference type="Pfam" id="PF04229">
    <property type="entry name" value="GrpB"/>
    <property type="match status" value="1"/>
</dbReference>
<dbReference type="InterPro" id="IPR007344">
    <property type="entry name" value="GrpB/CoaE"/>
</dbReference>
<evidence type="ECO:0000313" key="2">
    <source>
        <dbReference type="Proteomes" id="UP000199410"/>
    </source>
</evidence>
<name>A0A1H9MHS8_9BACI</name>
<dbReference type="Proteomes" id="UP000199410">
    <property type="component" value="Unassembled WGS sequence"/>
</dbReference>
<keyword evidence="1" id="KW-0808">Transferase</keyword>
<dbReference type="EMBL" id="FOEL01000012">
    <property type="protein sequence ID" value="SER23270.1"/>
    <property type="molecule type" value="Genomic_DNA"/>
</dbReference>
<evidence type="ECO:0000313" key="1">
    <source>
        <dbReference type="EMBL" id="SER23270.1"/>
    </source>
</evidence>
<organism evidence="1 2">
    <name type="scientific">Lysinibacillus fusiformis</name>
    <dbReference type="NCBI Taxonomy" id="28031"/>
    <lineage>
        <taxon>Bacteria</taxon>
        <taxon>Bacillati</taxon>
        <taxon>Bacillota</taxon>
        <taxon>Bacilli</taxon>
        <taxon>Bacillales</taxon>
        <taxon>Bacillaceae</taxon>
        <taxon>Lysinibacillus</taxon>
    </lineage>
</organism>
<reference evidence="1 2" key="1">
    <citation type="submission" date="2016-10" db="EMBL/GenBank/DDBJ databases">
        <authorList>
            <person name="Varghese N."/>
            <person name="Submissions S."/>
        </authorList>
    </citation>
    <scope>NUCLEOTIDE SEQUENCE [LARGE SCALE GENOMIC DNA]</scope>
    <source>
        <strain evidence="1 2">TC-13</strain>
    </source>
</reference>
<dbReference type="GO" id="GO:0016740">
    <property type="term" value="F:transferase activity"/>
    <property type="evidence" value="ECO:0007669"/>
    <property type="project" value="UniProtKB-KW"/>
</dbReference>
<accession>A0A1H9MHS8</accession>
<dbReference type="PANTHER" id="PTHR34822:SF1">
    <property type="entry name" value="GRPB FAMILY PROTEIN"/>
    <property type="match status" value="1"/>
</dbReference>
<comment type="caution">
    <text evidence="1">The sequence shown here is derived from an EMBL/GenBank/DDBJ whole genome shotgun (WGS) entry which is preliminary data.</text>
</comment>
<proteinExistence type="predicted"/>
<dbReference type="SUPFAM" id="SSF81301">
    <property type="entry name" value="Nucleotidyltransferase"/>
    <property type="match status" value="1"/>
</dbReference>
<protein>
    <submittedName>
        <fullName evidence="1">GrpB domain, predicted nucleotidyltransferase, UPF0157 family</fullName>
    </submittedName>
</protein>